<protein>
    <recommendedName>
        <fullName evidence="3">Aminoglycoside phosphotransferase domain-containing protein</fullName>
    </recommendedName>
</protein>
<dbReference type="AlphaFoldDB" id="A0A9P9WTM8"/>
<dbReference type="Proteomes" id="UP000829685">
    <property type="component" value="Unassembled WGS sequence"/>
</dbReference>
<dbReference type="OrthoDB" id="5412996at2759"/>
<sequence length="274" mass="31874">MDMHQHLLGIPDYPTSNWPDKPFQHTSDYFDFVKTLQRNELWSLRNINMPWGWHPETRGLMQLKCGEDVDLEQAARIARLRYKSRQGFSQLIPHFTKGEDDGLFAPFNQDLDPRNMLVNPDTLQVTGVIDWEFTNAMPIQFARQPPLWLHYKVLPGPTLERGYFPWFLAEYEPFLNEFLAAMRRVEQSGGFGTGGKPLSTLMLESWKSQQCWFNHAATHSDCVDSIYWAVLHQHHPQDSEGLKAPAETDPELDKYIEHTKVQIISYEKARDSLV</sequence>
<evidence type="ECO:0000313" key="1">
    <source>
        <dbReference type="EMBL" id="KAI1879141.1"/>
    </source>
</evidence>
<name>A0A9P9WTM8_9PEZI</name>
<evidence type="ECO:0000313" key="2">
    <source>
        <dbReference type="Proteomes" id="UP000829685"/>
    </source>
</evidence>
<accession>A0A9P9WTM8</accession>
<dbReference type="EMBL" id="JAFIMR010000005">
    <property type="protein sequence ID" value="KAI1879141.1"/>
    <property type="molecule type" value="Genomic_DNA"/>
</dbReference>
<comment type="caution">
    <text evidence="1">The sequence shown here is derived from an EMBL/GenBank/DDBJ whole genome shotgun (WGS) entry which is preliminary data.</text>
</comment>
<proteinExistence type="predicted"/>
<gene>
    <name evidence="1" type="ORF">JX265_003318</name>
</gene>
<evidence type="ECO:0008006" key="3">
    <source>
        <dbReference type="Google" id="ProtNLM"/>
    </source>
</evidence>
<keyword evidence="2" id="KW-1185">Reference proteome</keyword>
<organism evidence="1 2">
    <name type="scientific">Neoarthrinium moseri</name>
    <dbReference type="NCBI Taxonomy" id="1658444"/>
    <lineage>
        <taxon>Eukaryota</taxon>
        <taxon>Fungi</taxon>
        <taxon>Dikarya</taxon>
        <taxon>Ascomycota</taxon>
        <taxon>Pezizomycotina</taxon>
        <taxon>Sordariomycetes</taxon>
        <taxon>Xylariomycetidae</taxon>
        <taxon>Amphisphaeriales</taxon>
        <taxon>Apiosporaceae</taxon>
        <taxon>Neoarthrinium</taxon>
    </lineage>
</organism>
<reference evidence="1" key="1">
    <citation type="submission" date="2021-03" db="EMBL/GenBank/DDBJ databases">
        <title>Revisited historic fungal species revealed as producer of novel bioactive compounds through whole genome sequencing and comparative genomics.</title>
        <authorList>
            <person name="Vignolle G.A."/>
            <person name="Hochenegger N."/>
            <person name="Mach R.L."/>
            <person name="Mach-Aigner A.R."/>
            <person name="Javad Rahimi M."/>
            <person name="Salim K.A."/>
            <person name="Chan C.M."/>
            <person name="Lim L.B.L."/>
            <person name="Cai F."/>
            <person name="Druzhinina I.S."/>
            <person name="U'Ren J.M."/>
            <person name="Derntl C."/>
        </authorList>
    </citation>
    <scope>NUCLEOTIDE SEQUENCE</scope>
    <source>
        <strain evidence="1">TUCIM 5799</strain>
    </source>
</reference>